<comment type="caution">
    <text evidence="2">The sequence shown here is derived from an EMBL/GenBank/DDBJ whole genome shotgun (WGS) entry which is preliminary data.</text>
</comment>
<feature type="compositionally biased region" description="Basic and acidic residues" evidence="1">
    <location>
        <begin position="302"/>
        <end position="311"/>
    </location>
</feature>
<dbReference type="AlphaFoldDB" id="A0A8J3FMK2"/>
<dbReference type="EMBL" id="BMMX01000001">
    <property type="protein sequence ID" value="GGK76668.1"/>
    <property type="molecule type" value="Genomic_DNA"/>
</dbReference>
<dbReference type="InterPro" id="IPR009351">
    <property type="entry name" value="AlkZ-like"/>
</dbReference>
<dbReference type="Proteomes" id="UP000656042">
    <property type="component" value="Unassembled WGS sequence"/>
</dbReference>
<evidence type="ECO:0008006" key="4">
    <source>
        <dbReference type="Google" id="ProtNLM"/>
    </source>
</evidence>
<protein>
    <recommendedName>
        <fullName evidence="4">Winged helix DNA-binding domain-containing protein</fullName>
    </recommendedName>
</protein>
<evidence type="ECO:0000313" key="2">
    <source>
        <dbReference type="EMBL" id="GGK76668.1"/>
    </source>
</evidence>
<gene>
    <name evidence="2" type="ORF">GCM10012284_08330</name>
</gene>
<sequence>MASDVTEEKLRAWWAHRQGLDGGLTGSSAADVLARTGWSRSVGGCTPYLGLFARGGVAREAADADVAALRIHELPSARGCTYVLPRQDFALGLVVGGEAPRGDIAAAGRHLGVTPAEIDGLCARVLAALEAADGPMDPADLRRACGDAVRSLGAEGKKRGQSTTLPMALGLLQARGEIRRVSINGRLDQQRFSYVRWSPSPLSGNDLDLETARTELARRYFTWAGPASLRHFRWFSGLTAAAARTAVAPLDLAPVRGTDLLLLPGDVATFESFTVPRRPQYALVAGIDGIHLLHREMNRLFDPDDLRRPEPGGKPGRTLGDESDPQCPIIVDRGRIVGLWEYDIDATEIVYWSFVSPDAAMKEAVARTEEFVREQLGDARTSILDSPQSRAPRIADLRAATHG</sequence>
<dbReference type="Pfam" id="PF06224">
    <property type="entry name" value="AlkZ-like"/>
    <property type="match status" value="1"/>
</dbReference>
<proteinExistence type="predicted"/>
<evidence type="ECO:0000256" key="1">
    <source>
        <dbReference type="SAM" id="MobiDB-lite"/>
    </source>
</evidence>
<dbReference type="PANTHER" id="PTHR38479">
    <property type="entry name" value="LMO0824 PROTEIN"/>
    <property type="match status" value="1"/>
</dbReference>
<dbReference type="RefSeq" id="WP_189077635.1">
    <property type="nucleotide sequence ID" value="NZ_BMMX01000001.1"/>
</dbReference>
<organism evidence="2 3">
    <name type="scientific">Mangrovihabitans endophyticus</name>
    <dbReference type="NCBI Taxonomy" id="1751298"/>
    <lineage>
        <taxon>Bacteria</taxon>
        <taxon>Bacillati</taxon>
        <taxon>Actinomycetota</taxon>
        <taxon>Actinomycetes</taxon>
        <taxon>Micromonosporales</taxon>
        <taxon>Micromonosporaceae</taxon>
        <taxon>Mangrovihabitans</taxon>
    </lineage>
</organism>
<name>A0A8J3FMK2_9ACTN</name>
<evidence type="ECO:0000313" key="3">
    <source>
        <dbReference type="Proteomes" id="UP000656042"/>
    </source>
</evidence>
<reference evidence="2" key="1">
    <citation type="journal article" date="2014" name="Int. J. Syst. Evol. Microbiol.">
        <title>Complete genome sequence of Corynebacterium casei LMG S-19264T (=DSM 44701T), isolated from a smear-ripened cheese.</title>
        <authorList>
            <consortium name="US DOE Joint Genome Institute (JGI-PGF)"/>
            <person name="Walter F."/>
            <person name="Albersmeier A."/>
            <person name="Kalinowski J."/>
            <person name="Ruckert C."/>
        </authorList>
    </citation>
    <scope>NUCLEOTIDE SEQUENCE</scope>
    <source>
        <strain evidence="2">CGMCC 4.7299</strain>
    </source>
</reference>
<accession>A0A8J3FMK2</accession>
<feature type="region of interest" description="Disordered" evidence="1">
    <location>
        <begin position="302"/>
        <end position="325"/>
    </location>
</feature>
<dbReference type="PANTHER" id="PTHR38479:SF2">
    <property type="entry name" value="WINGED HELIX DNA-BINDING DOMAIN-CONTAINING PROTEIN"/>
    <property type="match status" value="1"/>
</dbReference>
<reference evidence="2" key="2">
    <citation type="submission" date="2020-09" db="EMBL/GenBank/DDBJ databases">
        <authorList>
            <person name="Sun Q."/>
            <person name="Zhou Y."/>
        </authorList>
    </citation>
    <scope>NUCLEOTIDE SEQUENCE</scope>
    <source>
        <strain evidence="2">CGMCC 4.7299</strain>
    </source>
</reference>
<keyword evidence="3" id="KW-1185">Reference proteome</keyword>